<organism evidence="1 2">
    <name type="scientific">Kosmotoga pacifica</name>
    <dbReference type="NCBI Taxonomy" id="1330330"/>
    <lineage>
        <taxon>Bacteria</taxon>
        <taxon>Thermotogati</taxon>
        <taxon>Thermotogota</taxon>
        <taxon>Thermotogae</taxon>
        <taxon>Kosmotogales</taxon>
        <taxon>Kosmotogaceae</taxon>
        <taxon>Kosmotoga</taxon>
    </lineage>
</organism>
<dbReference type="AlphaFoldDB" id="A0A0G2ZCS9"/>
<evidence type="ECO:0000313" key="2">
    <source>
        <dbReference type="Proteomes" id="UP000035159"/>
    </source>
</evidence>
<dbReference type="RefSeq" id="WP_047753693.1">
    <property type="nucleotide sequence ID" value="NZ_CAJUHA010000002.1"/>
</dbReference>
<dbReference type="STRING" id="1330330.IX53_00555"/>
<gene>
    <name evidence="1" type="ORF">IX53_00555</name>
</gene>
<reference evidence="1 2" key="1">
    <citation type="submission" date="2015-04" db="EMBL/GenBank/DDBJ databases">
        <title>Complete Genome Sequence of Kosmotoga pacifica SLHLJ1.</title>
        <authorList>
            <person name="Jiang L.J."/>
            <person name="Shao Z.Z."/>
            <person name="Jebbar M."/>
        </authorList>
    </citation>
    <scope>NUCLEOTIDE SEQUENCE [LARGE SCALE GENOMIC DNA]</scope>
    <source>
        <strain evidence="1 2">SLHLJ1</strain>
    </source>
</reference>
<accession>A0A0G2ZCS9</accession>
<dbReference type="PATRIC" id="fig|1330330.3.peg.105"/>
<protein>
    <submittedName>
        <fullName evidence="1">Uncharacterized protein</fullName>
    </submittedName>
</protein>
<proteinExistence type="predicted"/>
<keyword evidence="2" id="KW-1185">Reference proteome</keyword>
<dbReference type="KEGG" id="kpf:IX53_00555"/>
<evidence type="ECO:0000313" key="1">
    <source>
        <dbReference type="EMBL" id="AKI96558.1"/>
    </source>
</evidence>
<dbReference type="EMBL" id="CP011232">
    <property type="protein sequence ID" value="AKI96558.1"/>
    <property type="molecule type" value="Genomic_DNA"/>
</dbReference>
<sequence>MRNHKVFFIFLILLIVTSTLFADYLSESELSESCSASRTILIDGFEVERLYFIDRRTLQNAPNMEQTLFREMSDLLKSWRIPNDYDLLGFFVFKTIDYDFFDVVPGNFAVILDNLKVKGTLKEKYQKYSSMVENGAQAFFAGEITLISHYMGFGIETFPVYSKAIDPKEDYQVILEWSLVTPKGGVKELENFIIYVQAESSNES</sequence>
<dbReference type="Proteomes" id="UP000035159">
    <property type="component" value="Chromosome"/>
</dbReference>
<name>A0A0G2ZCS9_9BACT</name>